<dbReference type="InterPro" id="IPR056798">
    <property type="entry name" value="ADH_Fe_C"/>
</dbReference>
<evidence type="ECO:0000256" key="1">
    <source>
        <dbReference type="ARBA" id="ARBA00023002"/>
    </source>
</evidence>
<dbReference type="InterPro" id="IPR001670">
    <property type="entry name" value="ADH_Fe/GldA"/>
</dbReference>
<dbReference type="SUPFAM" id="SSF56796">
    <property type="entry name" value="Dehydroquinate synthase-like"/>
    <property type="match status" value="1"/>
</dbReference>
<dbReference type="Pfam" id="PF00465">
    <property type="entry name" value="Fe-ADH"/>
    <property type="match status" value="1"/>
</dbReference>
<accession>A0ABY4MXQ5</accession>
<protein>
    <submittedName>
        <fullName evidence="4">Iron-containing alcohol dehydrogenase</fullName>
    </submittedName>
</protein>
<feature type="domain" description="Alcohol dehydrogenase iron-type/glycerol dehydrogenase GldA" evidence="2">
    <location>
        <begin position="19"/>
        <end position="188"/>
    </location>
</feature>
<dbReference type="PANTHER" id="PTHR11496">
    <property type="entry name" value="ALCOHOL DEHYDROGENASE"/>
    <property type="match status" value="1"/>
</dbReference>
<keyword evidence="1" id="KW-0560">Oxidoreductase</keyword>
<evidence type="ECO:0000313" key="4">
    <source>
        <dbReference type="EMBL" id="UQN15211.1"/>
    </source>
</evidence>
<evidence type="ECO:0000259" key="2">
    <source>
        <dbReference type="Pfam" id="PF00465"/>
    </source>
</evidence>
<gene>
    <name evidence="4" type="ORF">M3M28_01700</name>
</gene>
<dbReference type="PROSITE" id="PS00913">
    <property type="entry name" value="ADH_IRON_1"/>
    <property type="match status" value="1"/>
</dbReference>
<proteinExistence type="predicted"/>
<dbReference type="Gene3D" id="1.20.1090.10">
    <property type="entry name" value="Dehydroquinate synthase-like - alpha domain"/>
    <property type="match status" value="1"/>
</dbReference>
<reference evidence="4" key="1">
    <citation type="submission" date="2022-05" db="EMBL/GenBank/DDBJ databases">
        <title>Complete genome sequence of toluene-degrading Gulosibacter sediminis strain ACHW.36C.</title>
        <authorList>
            <person name="Wai A.C."/>
            <person name="Lai G.K."/>
            <person name="Griffin S.D."/>
            <person name="Leung F.C."/>
        </authorList>
    </citation>
    <scope>NUCLEOTIDE SEQUENCE [LARGE SCALE GENOMIC DNA]</scope>
    <source>
        <strain evidence="4">ACHW.36C</strain>
    </source>
</reference>
<dbReference type="Gene3D" id="3.40.50.1970">
    <property type="match status" value="1"/>
</dbReference>
<dbReference type="Pfam" id="PF25137">
    <property type="entry name" value="ADH_Fe_C"/>
    <property type="match status" value="1"/>
</dbReference>
<organism evidence="4">
    <name type="scientific">Gulosibacter sediminis</name>
    <dbReference type="NCBI Taxonomy" id="1729695"/>
    <lineage>
        <taxon>Bacteria</taxon>
        <taxon>Bacillati</taxon>
        <taxon>Actinomycetota</taxon>
        <taxon>Actinomycetes</taxon>
        <taxon>Micrococcales</taxon>
        <taxon>Microbacteriaceae</taxon>
        <taxon>Gulosibacter</taxon>
    </lineage>
</organism>
<dbReference type="EMBL" id="CP097160">
    <property type="protein sequence ID" value="UQN15211.1"/>
    <property type="molecule type" value="Genomic_DNA"/>
</dbReference>
<dbReference type="PANTHER" id="PTHR11496:SF83">
    <property type="entry name" value="HYDROXYACID-OXOACID TRANSHYDROGENASE, MITOCHONDRIAL"/>
    <property type="match status" value="1"/>
</dbReference>
<dbReference type="CDD" id="cd08551">
    <property type="entry name" value="Fe-ADH"/>
    <property type="match status" value="1"/>
</dbReference>
<evidence type="ECO:0000259" key="3">
    <source>
        <dbReference type="Pfam" id="PF25137"/>
    </source>
</evidence>
<name>A0ABY4MXQ5_9MICO</name>
<feature type="domain" description="Fe-containing alcohol dehydrogenase-like C-terminal" evidence="3">
    <location>
        <begin position="200"/>
        <end position="383"/>
    </location>
</feature>
<sequence length="399" mass="41080">MTSAPWWPNPVSDSIFLAPAAVVGGAGSARRLPETLRKHSSYEGGTVLLAIDDAVAGAGLIDPIEAGLREGGIDVLVRGGFGAEPTAEVVDEVAQAARDAGATAVIGVGGGSVLDSSKLIALMLRQGGTSADWVGPVADELALAPLVLVPTTVGTGSEATNIAMVTIDGAKRASVCSSYVPEVAVLDPELVSSLPNKVIAATGMDALAHAVEALMSSKASMLSAHASFHTMELLVANLEAAYNGDAEALARTQWASHLGGQALNAGVVVGHSIAYSFAHVTPMPHGVSCALALPYCIAYNQHLEPRLAERIALALTNGASTSLRDAADAVQQLARRMSLPTTLGEARIEADQVDELARYCNAEYQRPTNPEAMDEPRLRALFAAVETGDLDAAFAATAN</sequence>
<dbReference type="InterPro" id="IPR018211">
    <property type="entry name" value="ADH_Fe_CS"/>
</dbReference>
<dbReference type="InterPro" id="IPR039697">
    <property type="entry name" value="Alcohol_dehydrogenase_Fe"/>
</dbReference>